<name>G3MSS6_AMBMU</name>
<sequence>MPKHSIAAYFILTNLCCTVLSQITKASKGHHRRPFYIIGHMVNALEEVDDFLEKGANALEADIEFAVDGTVVGTFHGAPCDCFRNCFSKESIIDYLEHIRDTTSSPDSQFRGKMSLLFLNLHTDKVPQSAKKKAGILLARSLWEFLWEGVPPKEQVNVLISIGHTKDGDVIKGILEHLQQQGKQHLLDKIGFDFHRNDPLKRIGRMYKKLGLKQHLWQGDGRSNCVRFLVSVNRLLSAVKARDSNKGYMDKVYHWTVDLPHYIKKSIGHGVDGIVTNRPDNVLRVVKSKSYRNKLRLADMSDSPWTRFRRDATEVKQDTDRELEALGGGEEITSSNTSFTSPSKTSSQRKR</sequence>
<organism evidence="8">
    <name type="scientific">Amblyomma maculatum</name>
    <name type="common">Gulf Coast tick</name>
    <dbReference type="NCBI Taxonomy" id="34609"/>
    <lineage>
        <taxon>Eukaryota</taxon>
        <taxon>Metazoa</taxon>
        <taxon>Ecdysozoa</taxon>
        <taxon>Arthropoda</taxon>
        <taxon>Chelicerata</taxon>
        <taxon>Arachnida</taxon>
        <taxon>Acari</taxon>
        <taxon>Parasitiformes</taxon>
        <taxon>Ixodida</taxon>
        <taxon>Ixodoidea</taxon>
        <taxon>Ixodidae</taxon>
        <taxon>Amblyomminae</taxon>
        <taxon>Amblyomma</taxon>
    </lineage>
</organism>
<protein>
    <recommendedName>
        <fullName evidence="9">GP-PDE domain-containing protein</fullName>
    </recommendedName>
</protein>
<dbReference type="GO" id="GO:0046872">
    <property type="term" value="F:metal ion binding"/>
    <property type="evidence" value="ECO:0007669"/>
    <property type="project" value="UniProtKB-KW"/>
</dbReference>
<comment type="catalytic activity">
    <reaction evidence="1">
        <text>an N-(acyl)-sphingosylphosphoethanolamine = an N-(acyl)-sphingosyl-1,3-cyclic phosphate + ethanolamine</text>
        <dbReference type="Rhea" id="RHEA:60648"/>
        <dbReference type="ChEBI" id="CHEBI:57603"/>
        <dbReference type="ChEBI" id="CHEBI:143891"/>
        <dbReference type="ChEBI" id="CHEBI:143892"/>
    </reaction>
</comment>
<evidence type="ECO:0000256" key="5">
    <source>
        <dbReference type="ARBA" id="ARBA00023239"/>
    </source>
</evidence>
<keyword evidence="5" id="KW-0456">Lyase</keyword>
<dbReference type="GO" id="GO:0016829">
    <property type="term" value="F:lyase activity"/>
    <property type="evidence" value="ECO:0007669"/>
    <property type="project" value="UniProtKB-KW"/>
</dbReference>
<evidence type="ECO:0000256" key="6">
    <source>
        <dbReference type="SAM" id="MobiDB-lite"/>
    </source>
</evidence>
<evidence type="ECO:0000256" key="2">
    <source>
        <dbReference type="ARBA" id="ARBA00022723"/>
    </source>
</evidence>
<feature type="compositionally biased region" description="Basic and acidic residues" evidence="6">
    <location>
        <begin position="311"/>
        <end position="324"/>
    </location>
</feature>
<evidence type="ECO:0000256" key="1">
    <source>
        <dbReference type="ARBA" id="ARBA00000110"/>
    </source>
</evidence>
<dbReference type="AlphaFoldDB" id="G3MSS6"/>
<keyword evidence="3" id="KW-0460">Magnesium</keyword>
<feature type="compositionally biased region" description="Polar residues" evidence="6">
    <location>
        <begin position="332"/>
        <end position="351"/>
    </location>
</feature>
<keyword evidence="2" id="KW-0479">Metal-binding</keyword>
<dbReference type="InterPro" id="IPR017946">
    <property type="entry name" value="PLC-like_Pdiesterase_TIM-brl"/>
</dbReference>
<evidence type="ECO:0000313" key="8">
    <source>
        <dbReference type="EMBL" id="AEO36544.1"/>
    </source>
</evidence>
<accession>G3MSS6</accession>
<keyword evidence="7" id="KW-0732">Signal</keyword>
<evidence type="ECO:0000256" key="3">
    <source>
        <dbReference type="ARBA" id="ARBA00022842"/>
    </source>
</evidence>
<dbReference type="Gene3D" id="3.20.20.190">
    <property type="entry name" value="Phosphatidylinositol (PI) phosphodiesterase"/>
    <property type="match status" value="1"/>
</dbReference>
<feature type="region of interest" description="Disordered" evidence="6">
    <location>
        <begin position="311"/>
        <end position="351"/>
    </location>
</feature>
<proteinExistence type="evidence at transcript level"/>
<dbReference type="CDD" id="cd08576">
    <property type="entry name" value="GDPD_like_SMaseD_PLD"/>
    <property type="match status" value="1"/>
</dbReference>
<evidence type="ECO:0000256" key="7">
    <source>
        <dbReference type="SAM" id="SignalP"/>
    </source>
</evidence>
<keyword evidence="4" id="KW-1015">Disulfide bond</keyword>
<evidence type="ECO:0000256" key="4">
    <source>
        <dbReference type="ARBA" id="ARBA00023157"/>
    </source>
</evidence>
<reference evidence="8" key="1">
    <citation type="journal article" date="2011" name="PLoS ONE">
        <title>A deep insight into the sialotranscriptome of the gulf coast tick, Amblyomma maculatum.</title>
        <authorList>
            <person name="Karim S."/>
            <person name="Singh P."/>
            <person name="Ribeiro J.M."/>
        </authorList>
    </citation>
    <scope>NUCLEOTIDE SEQUENCE</scope>
    <source>
        <tissue evidence="8">Salivary gland</tissue>
    </source>
</reference>
<feature type="chain" id="PRO_5003447640" description="GP-PDE domain-containing protein" evidence="7">
    <location>
        <begin position="22"/>
        <end position="351"/>
    </location>
</feature>
<feature type="signal peptide" evidence="7">
    <location>
        <begin position="1"/>
        <end position="21"/>
    </location>
</feature>
<dbReference type="GO" id="GO:0008081">
    <property type="term" value="F:phosphoric diester hydrolase activity"/>
    <property type="evidence" value="ECO:0007669"/>
    <property type="project" value="InterPro"/>
</dbReference>
<dbReference type="EMBL" id="JO844927">
    <property type="protein sequence ID" value="AEO36544.1"/>
    <property type="molecule type" value="mRNA"/>
</dbReference>
<dbReference type="SUPFAM" id="SSF51695">
    <property type="entry name" value="PLC-like phosphodiesterases"/>
    <property type="match status" value="1"/>
</dbReference>
<evidence type="ECO:0008006" key="9">
    <source>
        <dbReference type="Google" id="ProtNLM"/>
    </source>
</evidence>
<dbReference type="GO" id="GO:0006629">
    <property type="term" value="P:lipid metabolic process"/>
    <property type="evidence" value="ECO:0007669"/>
    <property type="project" value="InterPro"/>
</dbReference>